<comment type="caution">
    <text evidence="8">The sequence shown here is derived from an EMBL/GenBank/DDBJ whole genome shotgun (WGS) entry which is preliminary data.</text>
</comment>
<keyword evidence="7" id="KW-0812">Transmembrane</keyword>
<dbReference type="Pfam" id="PF00023">
    <property type="entry name" value="Ank"/>
    <property type="match status" value="1"/>
</dbReference>
<feature type="transmembrane region" description="Helical" evidence="7">
    <location>
        <begin position="206"/>
        <end position="223"/>
    </location>
</feature>
<feature type="transmembrane region" description="Helical" evidence="7">
    <location>
        <begin position="261"/>
        <end position="282"/>
    </location>
</feature>
<dbReference type="SUPFAM" id="SSF48403">
    <property type="entry name" value="Ankyrin repeat"/>
    <property type="match status" value="2"/>
</dbReference>
<feature type="repeat" description="ANK" evidence="5">
    <location>
        <begin position="874"/>
        <end position="908"/>
    </location>
</feature>
<dbReference type="InterPro" id="IPR050889">
    <property type="entry name" value="Dendritic_Spine_Reg/Scaffold"/>
</dbReference>
<feature type="repeat" description="ANK" evidence="5">
    <location>
        <begin position="661"/>
        <end position="693"/>
    </location>
</feature>
<evidence type="ECO:0000256" key="4">
    <source>
        <dbReference type="ARBA" id="ARBA00023043"/>
    </source>
</evidence>
<reference evidence="8" key="2">
    <citation type="submission" date="2020-04" db="EMBL/GenBank/DDBJ databases">
        <authorList>
            <person name="Santos R.A.C."/>
            <person name="Steenwyk J.L."/>
            <person name="Rivero-Menendez O."/>
            <person name="Mead M.E."/>
            <person name="Silva L.P."/>
            <person name="Bastos R.W."/>
            <person name="Alastruey-Izquierdo A."/>
            <person name="Goldman G.H."/>
            <person name="Rokas A."/>
        </authorList>
    </citation>
    <scope>NUCLEOTIDE SEQUENCE</scope>
    <source>
        <strain evidence="8">CNM-CM6805</strain>
    </source>
</reference>
<evidence type="ECO:0000313" key="8">
    <source>
        <dbReference type="EMBL" id="KAF4242066.1"/>
    </source>
</evidence>
<evidence type="ECO:0000256" key="1">
    <source>
        <dbReference type="ARBA" id="ARBA00004477"/>
    </source>
</evidence>
<dbReference type="SUPFAM" id="SSF103481">
    <property type="entry name" value="Multidrug resistance efflux transporter EmrE"/>
    <property type="match status" value="1"/>
</dbReference>
<gene>
    <name evidence="8" type="ORF">CNMCM6805_003181</name>
</gene>
<keyword evidence="9" id="KW-1185">Reference proteome</keyword>
<evidence type="ECO:0000256" key="3">
    <source>
        <dbReference type="ARBA" id="ARBA00022824"/>
    </source>
</evidence>
<evidence type="ECO:0000256" key="6">
    <source>
        <dbReference type="SAM" id="MobiDB-lite"/>
    </source>
</evidence>
<dbReference type="PANTHER" id="PTHR24166">
    <property type="entry name" value="ROLLING PEBBLES, ISOFORM B"/>
    <property type="match status" value="1"/>
</dbReference>
<dbReference type="InterPro" id="IPR036770">
    <property type="entry name" value="Ankyrin_rpt-contain_sf"/>
</dbReference>
<dbReference type="PROSITE" id="PS50297">
    <property type="entry name" value="ANK_REP_REGION"/>
    <property type="match status" value="9"/>
</dbReference>
<evidence type="ECO:0000313" key="9">
    <source>
        <dbReference type="Proteomes" id="UP000653565"/>
    </source>
</evidence>
<dbReference type="EMBL" id="JAAAPX010000018">
    <property type="protein sequence ID" value="KAF4242066.1"/>
    <property type="molecule type" value="Genomic_DNA"/>
</dbReference>
<evidence type="ECO:0000256" key="2">
    <source>
        <dbReference type="ARBA" id="ARBA00022737"/>
    </source>
</evidence>
<name>A0A8H4MEQ1_9EURO</name>
<keyword evidence="3" id="KW-0256">Endoplasmic reticulum</keyword>
<dbReference type="PRINTS" id="PR01415">
    <property type="entry name" value="ANKYRIN"/>
</dbReference>
<feature type="repeat" description="ANK" evidence="5">
    <location>
        <begin position="694"/>
        <end position="726"/>
    </location>
</feature>
<dbReference type="OrthoDB" id="341259at2759"/>
<keyword evidence="7" id="KW-1133">Transmembrane helix</keyword>
<dbReference type="Proteomes" id="UP000653565">
    <property type="component" value="Unassembled WGS sequence"/>
</dbReference>
<feature type="region of interest" description="Disordered" evidence="6">
    <location>
        <begin position="1"/>
        <end position="41"/>
    </location>
</feature>
<feature type="transmembrane region" description="Helical" evidence="7">
    <location>
        <begin position="294"/>
        <end position="313"/>
    </location>
</feature>
<protein>
    <submittedName>
        <fullName evidence="8">Uncharacterized protein</fullName>
    </submittedName>
</protein>
<dbReference type="SMART" id="SM00248">
    <property type="entry name" value="ANK"/>
    <property type="match status" value="15"/>
</dbReference>
<feature type="repeat" description="ANK" evidence="5">
    <location>
        <begin position="628"/>
        <end position="660"/>
    </location>
</feature>
<dbReference type="AlphaFoldDB" id="A0A8H4MEQ1"/>
<keyword evidence="2" id="KW-0677">Repeat</keyword>
<feature type="repeat" description="ANK" evidence="5">
    <location>
        <begin position="531"/>
        <end position="563"/>
    </location>
</feature>
<dbReference type="PANTHER" id="PTHR24166:SF48">
    <property type="entry name" value="PROTEIN VAPYRIN"/>
    <property type="match status" value="1"/>
</dbReference>
<keyword evidence="4 5" id="KW-0040">ANK repeat</keyword>
<feature type="transmembrane region" description="Helical" evidence="7">
    <location>
        <begin position="66"/>
        <end position="98"/>
    </location>
</feature>
<feature type="transmembrane region" description="Helical" evidence="7">
    <location>
        <begin position="168"/>
        <end position="186"/>
    </location>
</feature>
<feature type="compositionally biased region" description="Low complexity" evidence="6">
    <location>
        <begin position="20"/>
        <end position="33"/>
    </location>
</feature>
<feature type="repeat" description="ANK" evidence="5">
    <location>
        <begin position="595"/>
        <end position="627"/>
    </location>
</feature>
<organism evidence="8 9">
    <name type="scientific">Aspergillus fumigatiaffinis</name>
    <dbReference type="NCBI Taxonomy" id="340414"/>
    <lineage>
        <taxon>Eukaryota</taxon>
        <taxon>Fungi</taxon>
        <taxon>Dikarya</taxon>
        <taxon>Ascomycota</taxon>
        <taxon>Pezizomycotina</taxon>
        <taxon>Eurotiomycetes</taxon>
        <taxon>Eurotiomycetidae</taxon>
        <taxon>Eurotiales</taxon>
        <taxon>Aspergillaceae</taxon>
        <taxon>Aspergillus</taxon>
        <taxon>Aspergillus subgen. Fumigati</taxon>
    </lineage>
</organism>
<dbReference type="InterPro" id="IPR002110">
    <property type="entry name" value="Ankyrin_rpt"/>
</dbReference>
<dbReference type="InterPro" id="IPR037185">
    <property type="entry name" value="EmrE-like"/>
</dbReference>
<feature type="transmembrane region" description="Helical" evidence="7">
    <location>
        <begin position="235"/>
        <end position="255"/>
    </location>
</feature>
<accession>A0A8H4MEQ1</accession>
<reference evidence="8" key="1">
    <citation type="journal article" date="2020" name="bioRxiv">
        <title>Genomic and phenotypic heterogeneity of clinical isolates of the human pathogens Aspergillus fumigatus, Aspergillus lentulus and Aspergillus fumigatiaffinis.</title>
        <authorList>
            <person name="dos Santos R.A.C."/>
            <person name="Steenwyk J.L."/>
            <person name="Rivero-Menendez O."/>
            <person name="Mead M.E."/>
            <person name="Silva L.P."/>
            <person name="Bastos R.W."/>
            <person name="Alastruey-Izquierdo A."/>
            <person name="Goldman G.H."/>
            <person name="Rokas A."/>
        </authorList>
    </citation>
    <scope>NUCLEOTIDE SEQUENCE</scope>
    <source>
        <strain evidence="8">CNM-CM6805</strain>
    </source>
</reference>
<dbReference type="Pfam" id="PF12796">
    <property type="entry name" value="Ank_2"/>
    <property type="match status" value="4"/>
</dbReference>
<keyword evidence="7" id="KW-0472">Membrane</keyword>
<feature type="repeat" description="ANK" evidence="5">
    <location>
        <begin position="564"/>
        <end position="590"/>
    </location>
</feature>
<evidence type="ECO:0000256" key="5">
    <source>
        <dbReference type="PROSITE-ProRule" id="PRU00023"/>
    </source>
</evidence>
<feature type="transmembrane region" description="Helical" evidence="7">
    <location>
        <begin position="141"/>
        <end position="161"/>
    </location>
</feature>
<dbReference type="PROSITE" id="PS50088">
    <property type="entry name" value="ANK_REPEAT"/>
    <property type="match status" value="9"/>
</dbReference>
<dbReference type="Gene3D" id="1.25.40.20">
    <property type="entry name" value="Ankyrin repeat-containing domain"/>
    <property type="match status" value="2"/>
</dbReference>
<comment type="subcellular location">
    <subcellularLocation>
        <location evidence="1">Endoplasmic reticulum membrane</location>
        <topology evidence="1">Multi-pass membrane protein</topology>
    </subcellularLocation>
</comment>
<proteinExistence type="predicted"/>
<feature type="repeat" description="ANK" evidence="5">
    <location>
        <begin position="726"/>
        <end position="758"/>
    </location>
</feature>
<evidence type="ECO:0000256" key="7">
    <source>
        <dbReference type="SAM" id="Phobius"/>
    </source>
</evidence>
<sequence length="967" mass="105484">MSYTTTHSEKAPEEAVQPVSSSLSDYDADLSSSGYTESPDLEDREKYAGILADTKEKDKAAPGLRFIVWTGINVASTVAIVAFAAYHFFITGATLWVISRPQCALFIPKHVSVVQIIPLAAAMCIQVILQNLSLAYSSVMFHQLARLLLTPVVAFLNYMLYSTKIPRAAVSPLILLCSGVGIVSYYDSLGMDNASATSTSSWGTVFALAGVCASSIYMVWIGQYHKKFQLNSMQLLLNQAPVSTVLLLITVPFTATPPLEAVPVSMWILILLSGIFASLVNLSQYFIIDLAGPISGTVVGQLKTCIIVGLGWAFSTRPIYFQSIIGIMLALVGMSILTTPQIHDNNLQPSINPSIDSHHIEHYRTSMSILRLPDDILFLLADNLSRERDINALAQTSRRLYPPLNRFLYQYNIRHSNSSALNWGVYVGCEGTVRKCLELGAPIECKPKTDPNDEDADSDEDMSETPLVNIAAERGYDGVLKPLLDYGANPNENRQFPRVPLSLAIQNGHDAAMRVLLAREDTKVTLPSTPFNQQPLHFALERGSLESVLLLIERGADLQQYESTGARALHPAIRSGSQALVEFLMSRGCNPLSCCGYTALSLAAVMGHQSLVQYFLAHGVDPDIRDRTGFTALGHAAKEGHADIVETLLAWGVRTENVGEDGETALCWAARENHEMVVDVLMRHGVDPNSPNSHGIRPIHWAVTNGSIPLFKALLARGARIDIQTDGETLLHIAVRRNDQPLVEMLIQLGIEVDKPDNAGRTALTVAAAGEELGTAAHSPLETQDEAVEFLLRRGADPDFATEHGPDRLIDAVANQMVRVTRYLLENGVDPDPVSQSGRTPLLTACEFFRGNDYEIAEMLLRTGRANVHARNAEGRTPIMCATGQENPDPRLVKLLLTHGANVNDKDEDGWSCLASACAAGNEEIARTLVEAGADLNTRDSYGQTPLDQVHSQSPLYEYLLEKGAEL</sequence>
<feature type="repeat" description="ANK" evidence="5">
    <location>
        <begin position="909"/>
        <end position="941"/>
    </location>
</feature>
<feature type="transmembrane region" description="Helical" evidence="7">
    <location>
        <begin position="110"/>
        <end position="129"/>
    </location>
</feature>